<protein>
    <submittedName>
        <fullName evidence="2">Uncharacterized protein</fullName>
    </submittedName>
</protein>
<comment type="caution">
    <text evidence="2">The sequence shown here is derived from an EMBL/GenBank/DDBJ whole genome shotgun (WGS) entry which is preliminary data.</text>
</comment>
<gene>
    <name evidence="2" type="ORF">BCR44DRAFT_126748</name>
</gene>
<sequence>MVRAIRVDRNLPEYPEGIEHAISSSVALTAAHHPAGLTRKKWIRLKGRLELHADRGPRRCLTWKGCPLIIVPEDDWAQVIKSVHVLTGRPGIHASHKLTYSLIRKEYQTRRSRCGIPQEMITDFCTMCAECASGVFVTDTCPESTRNSEQDQDNDQGSGEDERGTSDEDQVDGVGGSAAGPNRPKQPAVANLSSGVTLPTLGRPGKRKATAAAASPLAPNVGGQAAEQGESGRPRAPKRQRVDTADDGTGVQAGHEDSQAE</sequence>
<organism evidence="2 3">
    <name type="scientific">Catenaria anguillulae PL171</name>
    <dbReference type="NCBI Taxonomy" id="765915"/>
    <lineage>
        <taxon>Eukaryota</taxon>
        <taxon>Fungi</taxon>
        <taxon>Fungi incertae sedis</taxon>
        <taxon>Blastocladiomycota</taxon>
        <taxon>Blastocladiomycetes</taxon>
        <taxon>Blastocladiales</taxon>
        <taxon>Catenariaceae</taxon>
        <taxon>Catenaria</taxon>
    </lineage>
</organism>
<evidence type="ECO:0000256" key="1">
    <source>
        <dbReference type="SAM" id="MobiDB-lite"/>
    </source>
</evidence>
<accession>A0A1Y2I2B4</accession>
<dbReference type="OrthoDB" id="5594712at2759"/>
<keyword evidence="3" id="KW-1185">Reference proteome</keyword>
<dbReference type="Proteomes" id="UP000193411">
    <property type="component" value="Unassembled WGS sequence"/>
</dbReference>
<proteinExistence type="predicted"/>
<dbReference type="AlphaFoldDB" id="A0A1Y2I2B4"/>
<reference evidence="2 3" key="1">
    <citation type="submission" date="2016-07" db="EMBL/GenBank/DDBJ databases">
        <title>Pervasive Adenine N6-methylation of Active Genes in Fungi.</title>
        <authorList>
            <consortium name="DOE Joint Genome Institute"/>
            <person name="Mondo S.J."/>
            <person name="Dannebaum R.O."/>
            <person name="Kuo R.C."/>
            <person name="Labutti K."/>
            <person name="Haridas S."/>
            <person name="Kuo A."/>
            <person name="Salamov A."/>
            <person name="Ahrendt S.R."/>
            <person name="Lipzen A."/>
            <person name="Sullivan W."/>
            <person name="Andreopoulos W.B."/>
            <person name="Clum A."/>
            <person name="Lindquist E."/>
            <person name="Daum C."/>
            <person name="Ramamoorthy G.K."/>
            <person name="Gryganskyi A."/>
            <person name="Culley D."/>
            <person name="Magnuson J.K."/>
            <person name="James T.Y."/>
            <person name="O'Malley M.A."/>
            <person name="Stajich J.E."/>
            <person name="Spatafora J.W."/>
            <person name="Visel A."/>
            <person name="Grigoriev I.V."/>
        </authorList>
    </citation>
    <scope>NUCLEOTIDE SEQUENCE [LARGE SCALE GENOMIC DNA]</scope>
    <source>
        <strain evidence="2 3">PL171</strain>
    </source>
</reference>
<dbReference type="EMBL" id="MCFL01000002">
    <property type="protein sequence ID" value="ORZ40996.1"/>
    <property type="molecule type" value="Genomic_DNA"/>
</dbReference>
<name>A0A1Y2I2B4_9FUNG</name>
<evidence type="ECO:0000313" key="2">
    <source>
        <dbReference type="EMBL" id="ORZ40996.1"/>
    </source>
</evidence>
<feature type="region of interest" description="Disordered" evidence="1">
    <location>
        <begin position="141"/>
        <end position="261"/>
    </location>
</feature>
<evidence type="ECO:0000313" key="3">
    <source>
        <dbReference type="Proteomes" id="UP000193411"/>
    </source>
</evidence>